<evidence type="ECO:0000256" key="1">
    <source>
        <dbReference type="SAM" id="Phobius"/>
    </source>
</evidence>
<keyword evidence="1" id="KW-1133">Transmembrane helix</keyword>
<feature type="transmembrane region" description="Helical" evidence="1">
    <location>
        <begin position="73"/>
        <end position="90"/>
    </location>
</feature>
<dbReference type="OrthoDB" id="2991600at2"/>
<feature type="transmembrane region" description="Helical" evidence="1">
    <location>
        <begin position="7"/>
        <end position="28"/>
    </location>
</feature>
<dbReference type="AlphaFoldDB" id="A0A2N6SH39"/>
<gene>
    <name evidence="2" type="ORF">CJ218_01540</name>
</gene>
<dbReference type="Proteomes" id="UP000235670">
    <property type="component" value="Unassembled WGS sequence"/>
</dbReference>
<dbReference type="STRING" id="84135.GCA_001052115_00108"/>
<organism evidence="2 3">
    <name type="scientific">Gemella sanguinis</name>
    <dbReference type="NCBI Taxonomy" id="84135"/>
    <lineage>
        <taxon>Bacteria</taxon>
        <taxon>Bacillati</taxon>
        <taxon>Bacillota</taxon>
        <taxon>Bacilli</taxon>
        <taxon>Bacillales</taxon>
        <taxon>Gemellaceae</taxon>
        <taxon>Gemella</taxon>
    </lineage>
</organism>
<comment type="caution">
    <text evidence="2">The sequence shown here is derived from an EMBL/GenBank/DDBJ whole genome shotgun (WGS) entry which is preliminary data.</text>
</comment>
<name>A0A2N6SH39_9BACL</name>
<sequence>MKKTFNYISYCIYSFIPLYFALLGYTLVRQDNEDVILVLILILSSIFSLIALSNTRPTNIFICSKEEVVKTKGIDYIYLVLMIILTFLIINEKIIFIYKVAFLLIIFLILYKTSFKYKSYTLIILGYQMYTIRDKIVYSKKTESELYKILKSKRYLQIIEINDNIYIENEKYTITNFYCKDF</sequence>
<keyword evidence="1" id="KW-0812">Transmembrane</keyword>
<dbReference type="RefSeq" id="WP_102189382.1">
    <property type="nucleotide sequence ID" value="NZ_PNGT01000001.1"/>
</dbReference>
<proteinExistence type="predicted"/>
<protein>
    <submittedName>
        <fullName evidence="2">Uncharacterized protein</fullName>
    </submittedName>
</protein>
<evidence type="ECO:0000313" key="2">
    <source>
        <dbReference type="EMBL" id="PMC53251.1"/>
    </source>
</evidence>
<feature type="transmembrane region" description="Helical" evidence="1">
    <location>
        <begin position="96"/>
        <end position="113"/>
    </location>
</feature>
<feature type="transmembrane region" description="Helical" evidence="1">
    <location>
        <begin position="34"/>
        <end position="52"/>
    </location>
</feature>
<accession>A0A2N6SH39</accession>
<evidence type="ECO:0000313" key="3">
    <source>
        <dbReference type="Proteomes" id="UP000235670"/>
    </source>
</evidence>
<keyword evidence="1" id="KW-0472">Membrane</keyword>
<dbReference type="EMBL" id="PNGT01000001">
    <property type="protein sequence ID" value="PMC53251.1"/>
    <property type="molecule type" value="Genomic_DNA"/>
</dbReference>
<reference evidence="2 3" key="1">
    <citation type="submission" date="2017-09" db="EMBL/GenBank/DDBJ databases">
        <title>Bacterial strain isolated from the female urinary microbiota.</title>
        <authorList>
            <person name="Thomas-White K."/>
            <person name="Kumar N."/>
            <person name="Forster S."/>
            <person name="Putonti C."/>
            <person name="Lawley T."/>
            <person name="Wolfe A.J."/>
        </authorList>
    </citation>
    <scope>NUCLEOTIDE SEQUENCE [LARGE SCALE GENOMIC DNA]</scope>
    <source>
        <strain evidence="2 3">UMB0186</strain>
    </source>
</reference>